<dbReference type="Pfam" id="PF26147">
    <property type="entry name" value="AB_HYDROLASE_YMC0-YMC35"/>
    <property type="match status" value="1"/>
</dbReference>
<name>A0A163ISR6_ABSGL</name>
<dbReference type="OrthoDB" id="5598028at2759"/>
<dbReference type="AlphaFoldDB" id="A0A163ISR6"/>
<gene>
    <name evidence="2" type="primary">ABSGL_00403.1 scaffold 512</name>
</gene>
<dbReference type="EMBL" id="LT550149">
    <property type="protein sequence ID" value="SAL95104.1"/>
    <property type="molecule type" value="Genomic_DNA"/>
</dbReference>
<dbReference type="PANTHER" id="PTHR47349:SF1">
    <property type="entry name" value="AER328WP"/>
    <property type="match status" value="1"/>
</dbReference>
<feature type="domain" description="YMC020W-like alpha/beta hydrolase" evidence="1">
    <location>
        <begin position="1"/>
        <end position="197"/>
    </location>
</feature>
<protein>
    <recommendedName>
        <fullName evidence="1">YMC020W-like alpha/beta hydrolase domain-containing protein</fullName>
    </recommendedName>
</protein>
<organism evidence="2">
    <name type="scientific">Absidia glauca</name>
    <name type="common">Pin mould</name>
    <dbReference type="NCBI Taxonomy" id="4829"/>
    <lineage>
        <taxon>Eukaryota</taxon>
        <taxon>Fungi</taxon>
        <taxon>Fungi incertae sedis</taxon>
        <taxon>Mucoromycota</taxon>
        <taxon>Mucoromycotina</taxon>
        <taxon>Mucoromycetes</taxon>
        <taxon>Mucorales</taxon>
        <taxon>Cunninghamellaceae</taxon>
        <taxon>Absidia</taxon>
    </lineage>
</organism>
<accession>A0A163ISR6</accession>
<proteinExistence type="predicted"/>
<dbReference type="InterPro" id="IPR058934">
    <property type="entry name" value="YMC020W-like"/>
</dbReference>
<reference evidence="2" key="1">
    <citation type="submission" date="2016-04" db="EMBL/GenBank/DDBJ databases">
        <authorList>
            <person name="Evans L.H."/>
            <person name="Alamgir A."/>
            <person name="Owens N."/>
            <person name="Weber N.D."/>
            <person name="Virtaneva K."/>
            <person name="Barbian K."/>
            <person name="Babar A."/>
            <person name="Rosenke K."/>
        </authorList>
    </citation>
    <scope>NUCLEOTIDE SEQUENCE [LARGE SCALE GENOMIC DNA]</scope>
    <source>
        <strain evidence="2">CBS 101.48</strain>
    </source>
</reference>
<keyword evidence="3" id="KW-1185">Reference proteome</keyword>
<sequence length="197" mass="21943">MGEPTGTSTKFCEQMTKAVHDYFAQHDLTLPPGCVTQIPLQWEGKVQDRVDRLYDMLLNDPAALKAVQDADCIFWTTHSQGTPVSAILMDRLIRQGMIRLNRQHVCFLAMAGIAHGPFTSLKGNLIVKYFEADAARELFDFMDPTSDISQAFQHAMASILQNGVKTVLIGSMEDQVVPLYSAIMVATDHPNILRALY</sequence>
<dbReference type="Proteomes" id="UP000078561">
    <property type="component" value="Unassembled WGS sequence"/>
</dbReference>
<dbReference type="InParanoid" id="A0A163ISR6"/>
<dbReference type="PANTHER" id="PTHR47349">
    <property type="entry name" value="CHROMOSOME 8, WHOLE GENOME SHOTGUN SEQUENCE"/>
    <property type="match status" value="1"/>
</dbReference>
<dbReference type="InterPro" id="IPR058933">
    <property type="entry name" value="YMC020W-like_ab_hydrolase"/>
</dbReference>
<evidence type="ECO:0000313" key="2">
    <source>
        <dbReference type="EMBL" id="SAL95104.1"/>
    </source>
</evidence>
<evidence type="ECO:0000259" key="1">
    <source>
        <dbReference type="Pfam" id="PF26147"/>
    </source>
</evidence>
<feature type="non-terminal residue" evidence="2">
    <location>
        <position position="197"/>
    </location>
</feature>
<evidence type="ECO:0000313" key="3">
    <source>
        <dbReference type="Proteomes" id="UP000078561"/>
    </source>
</evidence>